<feature type="signal peptide" evidence="1">
    <location>
        <begin position="1"/>
        <end position="19"/>
    </location>
</feature>
<organism evidence="2 3">
    <name type="scientific">Plenodomus tracheiphilus IPT5</name>
    <dbReference type="NCBI Taxonomy" id="1408161"/>
    <lineage>
        <taxon>Eukaryota</taxon>
        <taxon>Fungi</taxon>
        <taxon>Dikarya</taxon>
        <taxon>Ascomycota</taxon>
        <taxon>Pezizomycotina</taxon>
        <taxon>Dothideomycetes</taxon>
        <taxon>Pleosporomycetidae</taxon>
        <taxon>Pleosporales</taxon>
        <taxon>Pleosporineae</taxon>
        <taxon>Leptosphaeriaceae</taxon>
        <taxon>Plenodomus</taxon>
    </lineage>
</organism>
<dbReference type="Proteomes" id="UP000799423">
    <property type="component" value="Unassembled WGS sequence"/>
</dbReference>
<feature type="chain" id="PRO_5025536926" evidence="1">
    <location>
        <begin position="20"/>
        <end position="131"/>
    </location>
</feature>
<name>A0A6A7B7A5_9PLEO</name>
<gene>
    <name evidence="2" type="ORF">T440DRAFT_449810</name>
</gene>
<protein>
    <submittedName>
        <fullName evidence="2">Uncharacterized protein</fullName>
    </submittedName>
</protein>
<evidence type="ECO:0000256" key="1">
    <source>
        <dbReference type="SAM" id="SignalP"/>
    </source>
</evidence>
<keyword evidence="3" id="KW-1185">Reference proteome</keyword>
<reference evidence="2" key="1">
    <citation type="submission" date="2020-01" db="EMBL/GenBank/DDBJ databases">
        <authorList>
            <consortium name="DOE Joint Genome Institute"/>
            <person name="Haridas S."/>
            <person name="Albert R."/>
            <person name="Binder M."/>
            <person name="Bloem J."/>
            <person name="Labutti K."/>
            <person name="Salamov A."/>
            <person name="Andreopoulos B."/>
            <person name="Baker S.E."/>
            <person name="Barry K."/>
            <person name="Bills G."/>
            <person name="Bluhm B.H."/>
            <person name="Cannon C."/>
            <person name="Castanera R."/>
            <person name="Culley D.E."/>
            <person name="Daum C."/>
            <person name="Ezra D."/>
            <person name="Gonzalez J.B."/>
            <person name="Henrissat B."/>
            <person name="Kuo A."/>
            <person name="Liang C."/>
            <person name="Lipzen A."/>
            <person name="Lutzoni F."/>
            <person name="Magnuson J."/>
            <person name="Mondo S."/>
            <person name="Nolan M."/>
            <person name="Ohm R."/>
            <person name="Pangilinan J."/>
            <person name="Park H.-J."/>
            <person name="Ramirez L."/>
            <person name="Alfaro M."/>
            <person name="Sun H."/>
            <person name="Tritt A."/>
            <person name="Yoshinaga Y."/>
            <person name="Zwiers L.-H."/>
            <person name="Turgeon B.G."/>
            <person name="Goodwin S.B."/>
            <person name="Spatafora J.W."/>
            <person name="Crous P.W."/>
            <person name="Grigoriev I.V."/>
        </authorList>
    </citation>
    <scope>NUCLEOTIDE SEQUENCE</scope>
    <source>
        <strain evidence="2">IPT5</strain>
    </source>
</reference>
<proteinExistence type="predicted"/>
<sequence>MRKSSLHLLIPTLFGLTTAQTSSWGEPFVVDNSALSTPTSSNNLMPITATRSGLDLATSPPTIPSVSPSVSGGTVISGIQSVLSKASFDPSGSDTRSSAGVQSTAAAKGIGGLRKMGFAGALAGAAGVLLV</sequence>
<dbReference type="OrthoDB" id="3796892at2759"/>
<accession>A0A6A7B7A5</accession>
<evidence type="ECO:0000313" key="3">
    <source>
        <dbReference type="Proteomes" id="UP000799423"/>
    </source>
</evidence>
<dbReference type="AlphaFoldDB" id="A0A6A7B7A5"/>
<evidence type="ECO:0000313" key="2">
    <source>
        <dbReference type="EMBL" id="KAF2850647.1"/>
    </source>
</evidence>
<dbReference type="EMBL" id="MU006305">
    <property type="protein sequence ID" value="KAF2850647.1"/>
    <property type="molecule type" value="Genomic_DNA"/>
</dbReference>
<keyword evidence="1" id="KW-0732">Signal</keyword>